<evidence type="ECO:0008006" key="3">
    <source>
        <dbReference type="Google" id="ProtNLM"/>
    </source>
</evidence>
<comment type="caution">
    <text evidence="1">The sequence shown here is derived from an EMBL/GenBank/DDBJ whole genome shotgun (WGS) entry which is preliminary data.</text>
</comment>
<accession>A0ABX9LXG2</accession>
<name>A0ABX9LXG2_9LEPT</name>
<dbReference type="Proteomes" id="UP000285569">
    <property type="component" value="Unassembled WGS sequence"/>
</dbReference>
<gene>
    <name evidence="1" type="ORF">DLM77_20785</name>
</gene>
<evidence type="ECO:0000313" key="1">
    <source>
        <dbReference type="EMBL" id="RHX77550.1"/>
    </source>
</evidence>
<dbReference type="EMBL" id="QHCR01000014">
    <property type="protein sequence ID" value="RHX77550.1"/>
    <property type="molecule type" value="Genomic_DNA"/>
</dbReference>
<reference evidence="1 2" key="2">
    <citation type="journal article" date="2020" name="Int. J. Syst. Evol. Microbiol.">
        <title>Leptospira yasudae sp. nov. and Leptospira stimsonii sp. nov., two new species of the pathogenic group isolated from environmental sources.</title>
        <authorList>
            <person name="Casanovas-Massana A."/>
            <person name="Hamond C."/>
            <person name="Santos L.A."/>
            <person name="de Oliveira D."/>
            <person name="Hacker K.P."/>
            <person name="Balassiano I."/>
            <person name="Costa F."/>
            <person name="Medeiros M.A."/>
            <person name="Reis M.G."/>
            <person name="Ko A.I."/>
            <person name="Wunder E.A."/>
        </authorList>
    </citation>
    <scope>NUCLEOTIDE SEQUENCE [LARGE SCALE GENOMIC DNA]</scope>
    <source>
        <strain evidence="1 2">B21</strain>
    </source>
</reference>
<keyword evidence="2" id="KW-1185">Reference proteome</keyword>
<dbReference type="RefSeq" id="WP_118957955.1">
    <property type="nucleotide sequence ID" value="NZ_QHCR01000014.1"/>
</dbReference>
<sequence>MSQTIAIDYGLKNLQVNTVCYKLLIIEFSGVVNHETLRGMPAKLNSIFHELDGMLIIDIRGVKNPDSEFVRAFTNILHGISERFVRYFIMTSERKVYNWILNSTRLRDVDPIMNFEDLKKELELDSLIREFEL</sequence>
<proteinExistence type="predicted"/>
<organism evidence="1 2">
    <name type="scientific">Leptospira yasudae</name>
    <dbReference type="NCBI Taxonomy" id="2202201"/>
    <lineage>
        <taxon>Bacteria</taxon>
        <taxon>Pseudomonadati</taxon>
        <taxon>Spirochaetota</taxon>
        <taxon>Spirochaetia</taxon>
        <taxon>Leptospirales</taxon>
        <taxon>Leptospiraceae</taxon>
        <taxon>Leptospira</taxon>
    </lineage>
</organism>
<protein>
    <recommendedName>
        <fullName evidence="3">STAS domain-containing protein</fullName>
    </recommendedName>
</protein>
<reference evidence="2" key="1">
    <citation type="submission" date="2018-05" db="EMBL/GenBank/DDBJ databases">
        <title>Leptospira yasudae sp. nov. and Leptospira stimsonii sp. nov., two pathogenic species of the genus Leptospira isolated from environmental sources.</title>
        <authorList>
            <person name="Casanovas-Massana A."/>
            <person name="Hamond C."/>
            <person name="Santos L.A."/>
            <person name="Hacker K.P."/>
            <person name="Balassiano I."/>
            <person name="Medeiros M.A."/>
            <person name="Reis M.G."/>
            <person name="Ko A.I."/>
            <person name="Wunder E.A."/>
        </authorList>
    </citation>
    <scope>NUCLEOTIDE SEQUENCE [LARGE SCALE GENOMIC DNA]</scope>
    <source>
        <strain evidence="2">B21</strain>
    </source>
</reference>
<evidence type="ECO:0000313" key="2">
    <source>
        <dbReference type="Proteomes" id="UP000285569"/>
    </source>
</evidence>